<feature type="signal peptide" evidence="7">
    <location>
        <begin position="1"/>
        <end position="23"/>
    </location>
</feature>
<gene>
    <name evidence="8" type="ORF">SAMN05444406_104121</name>
</gene>
<sequence length="554" mass="62569">MKKSFVKILCLIVSILLFITVFAGCSKDEQTAQPGETSQNTKQPEETGGTEKDSQDEQNGSEGTSTSSLPIAKEKITLKVMAPKHPMGGPWENLRIFKDLEEMTNIHLEFDVAYEGFEEKKNLALATGDLPDIFLGALTAEDEEIYGPQGVLIDLTDLIEQHGVNIKKAFEKYPLLKKTITASDGKIYALGRVIKTPTIGSYKPVINKVWLENLGLEVPETIDELYNVLKAFKEGDPNKNGQQDEIPLGEIDFGILGGMLLPAFGEMAQDIALKDGKVVFTPITEGYKHYLEFLHKLYQEKLIDPMFMSQSMDEYLAKTKQNLYGVLGHIRQADWQQYQILSPLTSQYNSERFSSSSDVAYASGAFAITKVNKYPVESIKWADLFFTESDEGVNGITGVALWIGRRGVDWDFTEDGSAIRYLFEPEEGMTEIQTLLQKVTPSETGLVGTSVLEKPFESPYLRWVGENNMRYIFPYIRPERIYPNVRFTSEEQEKLSIMKADITNFVSQSRARFITGEDSLDKWDEYVKTLKDMGIDEYISIHQTAYDRFMQSGN</sequence>
<dbReference type="PANTHER" id="PTHR43649:SF33">
    <property type="entry name" value="POLYGALACTURONAN_RHAMNOGALACTURONAN-BINDING PROTEIN YTCQ"/>
    <property type="match status" value="1"/>
</dbReference>
<evidence type="ECO:0000256" key="5">
    <source>
        <dbReference type="ARBA" id="ARBA00023288"/>
    </source>
</evidence>
<accession>A0A1I5TGR7</accession>
<evidence type="ECO:0000313" key="8">
    <source>
        <dbReference type="EMBL" id="SFP82250.1"/>
    </source>
</evidence>
<dbReference type="Proteomes" id="UP000198577">
    <property type="component" value="Unassembled WGS sequence"/>
</dbReference>
<name>A0A1I5TGR7_9FIRM</name>
<protein>
    <submittedName>
        <fullName evidence="8">Carbohydrate ABC transporter substrate-binding protein, CUT1 family</fullName>
    </submittedName>
</protein>
<feature type="chain" id="PRO_5039141724" evidence="7">
    <location>
        <begin position="24"/>
        <end position="554"/>
    </location>
</feature>
<keyword evidence="9" id="KW-1185">Reference proteome</keyword>
<dbReference type="OrthoDB" id="2491264at2"/>
<dbReference type="Gene3D" id="3.40.190.10">
    <property type="entry name" value="Periplasmic binding protein-like II"/>
    <property type="match status" value="2"/>
</dbReference>
<dbReference type="Pfam" id="PF01547">
    <property type="entry name" value="SBP_bac_1"/>
    <property type="match status" value="1"/>
</dbReference>
<evidence type="ECO:0000256" key="7">
    <source>
        <dbReference type="SAM" id="SignalP"/>
    </source>
</evidence>
<keyword evidence="5" id="KW-0449">Lipoprotein</keyword>
<reference evidence="8 9" key="1">
    <citation type="submission" date="2016-10" db="EMBL/GenBank/DDBJ databases">
        <authorList>
            <person name="de Groot N.N."/>
        </authorList>
    </citation>
    <scope>NUCLEOTIDE SEQUENCE [LARGE SCALE GENOMIC DNA]</scope>
    <source>
        <strain evidence="8 9">DSM 20678</strain>
    </source>
</reference>
<keyword evidence="4" id="KW-0564">Palmitate</keyword>
<evidence type="ECO:0000256" key="1">
    <source>
        <dbReference type="ARBA" id="ARBA00022475"/>
    </source>
</evidence>
<evidence type="ECO:0000313" key="9">
    <source>
        <dbReference type="Proteomes" id="UP000198577"/>
    </source>
</evidence>
<feature type="compositionally biased region" description="Basic and acidic residues" evidence="6">
    <location>
        <begin position="43"/>
        <end position="55"/>
    </location>
</feature>
<dbReference type="InterPro" id="IPR050490">
    <property type="entry name" value="Bact_solute-bd_prot1"/>
</dbReference>
<evidence type="ECO:0000256" key="4">
    <source>
        <dbReference type="ARBA" id="ARBA00023139"/>
    </source>
</evidence>
<dbReference type="RefSeq" id="WP_092282000.1">
    <property type="nucleotide sequence ID" value="NZ_FOXR01000004.1"/>
</dbReference>
<keyword evidence="3" id="KW-0472">Membrane</keyword>
<dbReference type="PROSITE" id="PS51257">
    <property type="entry name" value="PROKAR_LIPOPROTEIN"/>
    <property type="match status" value="1"/>
</dbReference>
<dbReference type="EMBL" id="FOXR01000004">
    <property type="protein sequence ID" value="SFP82250.1"/>
    <property type="molecule type" value="Genomic_DNA"/>
</dbReference>
<proteinExistence type="predicted"/>
<organism evidence="8 9">
    <name type="scientific">Caldicoprobacter faecalis</name>
    <dbReference type="NCBI Taxonomy" id="937334"/>
    <lineage>
        <taxon>Bacteria</taxon>
        <taxon>Bacillati</taxon>
        <taxon>Bacillota</taxon>
        <taxon>Clostridia</taxon>
        <taxon>Caldicoprobacterales</taxon>
        <taxon>Caldicoprobacteraceae</taxon>
        <taxon>Caldicoprobacter</taxon>
    </lineage>
</organism>
<evidence type="ECO:0000256" key="6">
    <source>
        <dbReference type="SAM" id="MobiDB-lite"/>
    </source>
</evidence>
<keyword evidence="1" id="KW-1003">Cell membrane</keyword>
<feature type="compositionally biased region" description="Polar residues" evidence="6">
    <location>
        <begin position="57"/>
        <end position="68"/>
    </location>
</feature>
<dbReference type="InterPro" id="IPR006059">
    <property type="entry name" value="SBP"/>
</dbReference>
<dbReference type="SUPFAM" id="SSF53850">
    <property type="entry name" value="Periplasmic binding protein-like II"/>
    <property type="match status" value="1"/>
</dbReference>
<dbReference type="STRING" id="937334.SAMN05444406_104121"/>
<dbReference type="AlphaFoldDB" id="A0A1I5TGR7"/>
<evidence type="ECO:0000256" key="2">
    <source>
        <dbReference type="ARBA" id="ARBA00022729"/>
    </source>
</evidence>
<feature type="region of interest" description="Disordered" evidence="6">
    <location>
        <begin position="29"/>
        <end position="68"/>
    </location>
</feature>
<dbReference type="PANTHER" id="PTHR43649">
    <property type="entry name" value="ARABINOSE-BINDING PROTEIN-RELATED"/>
    <property type="match status" value="1"/>
</dbReference>
<keyword evidence="2 7" id="KW-0732">Signal</keyword>
<evidence type="ECO:0000256" key="3">
    <source>
        <dbReference type="ARBA" id="ARBA00023136"/>
    </source>
</evidence>
<feature type="compositionally biased region" description="Polar residues" evidence="6">
    <location>
        <begin position="31"/>
        <end position="42"/>
    </location>
</feature>